<dbReference type="InterPro" id="IPR009057">
    <property type="entry name" value="Homeodomain-like_sf"/>
</dbReference>
<reference evidence="5 6" key="1">
    <citation type="journal article" date="2022" name="Allergy">
        <title>Genome assembly and annotation of Periplaneta americana reveal a comprehensive cockroach allergen profile.</title>
        <authorList>
            <person name="Wang L."/>
            <person name="Xiong Q."/>
            <person name="Saelim N."/>
            <person name="Wang L."/>
            <person name="Nong W."/>
            <person name="Wan A.T."/>
            <person name="Shi M."/>
            <person name="Liu X."/>
            <person name="Cao Q."/>
            <person name="Hui J.H.L."/>
            <person name="Sookrung N."/>
            <person name="Leung T.F."/>
            <person name="Tungtrongchitr A."/>
            <person name="Tsui S.K.W."/>
        </authorList>
    </citation>
    <scope>NUCLEOTIDE SEQUENCE [LARGE SCALE GENOMIC DNA]</scope>
    <source>
        <strain evidence="5">PWHHKU_190912</strain>
    </source>
</reference>
<feature type="domain" description="HTH psq-type" evidence="4">
    <location>
        <begin position="7"/>
        <end position="59"/>
    </location>
</feature>
<evidence type="ECO:0000256" key="2">
    <source>
        <dbReference type="PROSITE-ProRule" id="PRU00320"/>
    </source>
</evidence>
<dbReference type="EMBL" id="JAJSOF020000001">
    <property type="protein sequence ID" value="KAJ4451744.1"/>
    <property type="molecule type" value="Genomic_DNA"/>
</dbReference>
<dbReference type="Pfam" id="PF05225">
    <property type="entry name" value="HTH_psq"/>
    <property type="match status" value="1"/>
</dbReference>
<dbReference type="Proteomes" id="UP001148838">
    <property type="component" value="Unassembled WGS sequence"/>
</dbReference>
<comment type="caution">
    <text evidence="5">The sequence shown here is derived from an EMBL/GenBank/DDBJ whole genome shotgun (WGS) entry which is preliminary data.</text>
</comment>
<accession>A0ABQ8U2C1</accession>
<feature type="region of interest" description="Disordered" evidence="3">
    <location>
        <begin position="286"/>
        <end position="352"/>
    </location>
</feature>
<feature type="DNA-binding region" description="H-T-H motif" evidence="2">
    <location>
        <begin position="35"/>
        <end position="55"/>
    </location>
</feature>
<organism evidence="5 6">
    <name type="scientific">Periplaneta americana</name>
    <name type="common">American cockroach</name>
    <name type="synonym">Blatta americana</name>
    <dbReference type="NCBI Taxonomy" id="6978"/>
    <lineage>
        <taxon>Eukaryota</taxon>
        <taxon>Metazoa</taxon>
        <taxon>Ecdysozoa</taxon>
        <taxon>Arthropoda</taxon>
        <taxon>Hexapoda</taxon>
        <taxon>Insecta</taxon>
        <taxon>Pterygota</taxon>
        <taxon>Neoptera</taxon>
        <taxon>Polyneoptera</taxon>
        <taxon>Dictyoptera</taxon>
        <taxon>Blattodea</taxon>
        <taxon>Blattoidea</taxon>
        <taxon>Blattidae</taxon>
        <taxon>Blattinae</taxon>
        <taxon>Periplaneta</taxon>
    </lineage>
</organism>
<comment type="subcellular location">
    <subcellularLocation>
        <location evidence="1 2">Nucleus</location>
    </subcellularLocation>
</comment>
<proteinExistence type="predicted"/>
<dbReference type="SUPFAM" id="SSF46689">
    <property type="entry name" value="Homeodomain-like"/>
    <property type="match status" value="1"/>
</dbReference>
<dbReference type="Gene3D" id="1.10.10.60">
    <property type="entry name" value="Homeodomain-like"/>
    <property type="match status" value="1"/>
</dbReference>
<evidence type="ECO:0000256" key="3">
    <source>
        <dbReference type="SAM" id="MobiDB-lite"/>
    </source>
</evidence>
<feature type="compositionally biased region" description="Acidic residues" evidence="3">
    <location>
        <begin position="311"/>
        <end position="333"/>
    </location>
</feature>
<dbReference type="PROSITE" id="PS50960">
    <property type="entry name" value="HTH_PSQ"/>
    <property type="match status" value="1"/>
</dbReference>
<keyword evidence="2" id="KW-0238">DNA-binding</keyword>
<evidence type="ECO:0000256" key="1">
    <source>
        <dbReference type="ARBA" id="ARBA00004123"/>
    </source>
</evidence>
<keyword evidence="2" id="KW-0539">Nucleus</keyword>
<dbReference type="InterPro" id="IPR007889">
    <property type="entry name" value="HTH_Psq"/>
</dbReference>
<keyword evidence="6" id="KW-1185">Reference proteome</keyword>
<sequence>MRVYEKVVGSTRKSNYKPEFLLNAVRAVQSGKLSMRKASEQYGVPYTTLNDKLKNKYKNKIGGQTALSSNEEKQLVEGVLCCAKWGFPLRNKDVRNIVQTYLNRKGRVEKRFQDNRPGLEWVRSFLNRNKELTVRMGENVKRARAAVSRSTVTDYFNNLEVSLNGVPHTNIINYDETNFCDDPGQEKVIVKRSTRHPERIVDYSKNQHKCDDSCCGRWHSASTLHCLQSKTSLRHLDGRRKAGIVPLCPNKVILQIPEEDTSDNNSEGSWTSAFEMQLKKARFDIVGSDDSDEDGKSGVSQDLVSISTLSDNEEEEEEEEEENDDDEHDENEGEEKVKGKRKKMDMNIMEVA</sequence>
<name>A0ABQ8U2C1_PERAM</name>
<evidence type="ECO:0000259" key="4">
    <source>
        <dbReference type="PROSITE" id="PS50960"/>
    </source>
</evidence>
<evidence type="ECO:0000313" key="6">
    <source>
        <dbReference type="Proteomes" id="UP001148838"/>
    </source>
</evidence>
<gene>
    <name evidence="5" type="ORF">ANN_03215</name>
</gene>
<evidence type="ECO:0000313" key="5">
    <source>
        <dbReference type="EMBL" id="KAJ4451744.1"/>
    </source>
</evidence>
<protein>
    <recommendedName>
        <fullName evidence="4">HTH psq-type domain-containing protein</fullName>
    </recommendedName>
</protein>